<dbReference type="InterPro" id="IPR001128">
    <property type="entry name" value="Cyt_P450"/>
</dbReference>
<dbReference type="PRINTS" id="PR00385">
    <property type="entry name" value="P450"/>
</dbReference>
<evidence type="ECO:0000256" key="9">
    <source>
        <dbReference type="PIRSR" id="PIRSR602401-1"/>
    </source>
</evidence>
<dbReference type="GO" id="GO:0005506">
    <property type="term" value="F:iron ion binding"/>
    <property type="evidence" value="ECO:0007669"/>
    <property type="project" value="InterPro"/>
</dbReference>
<name>A0A8H5H9S8_9AGAR</name>
<dbReference type="InterPro" id="IPR017972">
    <property type="entry name" value="Cyt_P450_CS"/>
</dbReference>
<dbReference type="SUPFAM" id="SSF48264">
    <property type="entry name" value="Cytochrome P450"/>
    <property type="match status" value="1"/>
</dbReference>
<dbReference type="PROSITE" id="PS00086">
    <property type="entry name" value="CYTOCHROME_P450"/>
    <property type="match status" value="1"/>
</dbReference>
<dbReference type="InterPro" id="IPR036396">
    <property type="entry name" value="Cyt_P450_sf"/>
</dbReference>
<keyword evidence="5 9" id="KW-0479">Metal-binding</keyword>
<dbReference type="CDD" id="cd11065">
    <property type="entry name" value="CYP64-like"/>
    <property type="match status" value="1"/>
</dbReference>
<evidence type="ECO:0000256" key="10">
    <source>
        <dbReference type="RuleBase" id="RU000461"/>
    </source>
</evidence>
<dbReference type="AlphaFoldDB" id="A0A8H5H9S8"/>
<proteinExistence type="inferred from homology"/>
<dbReference type="GO" id="GO:0016705">
    <property type="term" value="F:oxidoreductase activity, acting on paired donors, with incorporation or reduction of molecular oxygen"/>
    <property type="evidence" value="ECO:0007669"/>
    <property type="project" value="InterPro"/>
</dbReference>
<evidence type="ECO:0000256" key="5">
    <source>
        <dbReference type="ARBA" id="ARBA00022723"/>
    </source>
</evidence>
<evidence type="ECO:0000256" key="8">
    <source>
        <dbReference type="ARBA" id="ARBA00023033"/>
    </source>
</evidence>
<evidence type="ECO:0000313" key="12">
    <source>
        <dbReference type="Proteomes" id="UP000518752"/>
    </source>
</evidence>
<dbReference type="GO" id="GO:0004497">
    <property type="term" value="F:monooxygenase activity"/>
    <property type="evidence" value="ECO:0007669"/>
    <property type="project" value="UniProtKB-KW"/>
</dbReference>
<dbReference type="EMBL" id="JAACJN010000070">
    <property type="protein sequence ID" value="KAF5379289.1"/>
    <property type="molecule type" value="Genomic_DNA"/>
</dbReference>
<dbReference type="GO" id="GO:0020037">
    <property type="term" value="F:heme binding"/>
    <property type="evidence" value="ECO:0007669"/>
    <property type="project" value="InterPro"/>
</dbReference>
<dbReference type="PANTHER" id="PTHR46300">
    <property type="entry name" value="P450, PUTATIVE (EUROFUNG)-RELATED-RELATED"/>
    <property type="match status" value="1"/>
</dbReference>
<evidence type="ECO:0000256" key="3">
    <source>
        <dbReference type="ARBA" id="ARBA00010617"/>
    </source>
</evidence>
<dbReference type="InterPro" id="IPR002401">
    <property type="entry name" value="Cyt_P450_E_grp-I"/>
</dbReference>
<accession>A0A8H5H9S8</accession>
<protein>
    <recommendedName>
        <fullName evidence="13">Cytochrome P450</fullName>
    </recommendedName>
</protein>
<keyword evidence="4 9" id="KW-0349">Heme</keyword>
<evidence type="ECO:0000256" key="1">
    <source>
        <dbReference type="ARBA" id="ARBA00001971"/>
    </source>
</evidence>
<gene>
    <name evidence="11" type="ORF">D9757_007620</name>
</gene>
<dbReference type="OrthoDB" id="2789670at2759"/>
<comment type="cofactor">
    <cofactor evidence="1 9">
        <name>heme</name>
        <dbReference type="ChEBI" id="CHEBI:30413"/>
    </cofactor>
</comment>
<keyword evidence="6 10" id="KW-0560">Oxidoreductase</keyword>
<reference evidence="11 12" key="1">
    <citation type="journal article" date="2020" name="ISME J.">
        <title>Uncovering the hidden diversity of litter-decomposition mechanisms in mushroom-forming fungi.</title>
        <authorList>
            <person name="Floudas D."/>
            <person name="Bentzer J."/>
            <person name="Ahren D."/>
            <person name="Johansson T."/>
            <person name="Persson P."/>
            <person name="Tunlid A."/>
        </authorList>
    </citation>
    <scope>NUCLEOTIDE SEQUENCE [LARGE SCALE GENOMIC DNA]</scope>
    <source>
        <strain evidence="11 12">CBS 406.79</strain>
    </source>
</reference>
<dbReference type="Pfam" id="PF00067">
    <property type="entry name" value="p450"/>
    <property type="match status" value="1"/>
</dbReference>
<evidence type="ECO:0000256" key="4">
    <source>
        <dbReference type="ARBA" id="ARBA00022617"/>
    </source>
</evidence>
<feature type="binding site" description="axial binding residue" evidence="9">
    <location>
        <position position="433"/>
    </location>
    <ligand>
        <name>heme</name>
        <dbReference type="ChEBI" id="CHEBI:30413"/>
    </ligand>
    <ligandPart>
        <name>Fe</name>
        <dbReference type="ChEBI" id="CHEBI:18248"/>
    </ligandPart>
</feature>
<organism evidence="11 12">
    <name type="scientific">Collybiopsis confluens</name>
    <dbReference type="NCBI Taxonomy" id="2823264"/>
    <lineage>
        <taxon>Eukaryota</taxon>
        <taxon>Fungi</taxon>
        <taxon>Dikarya</taxon>
        <taxon>Basidiomycota</taxon>
        <taxon>Agaricomycotina</taxon>
        <taxon>Agaricomycetes</taxon>
        <taxon>Agaricomycetidae</taxon>
        <taxon>Agaricales</taxon>
        <taxon>Marasmiineae</taxon>
        <taxon>Omphalotaceae</taxon>
        <taxon>Collybiopsis</taxon>
    </lineage>
</organism>
<dbReference type="PANTHER" id="PTHR46300:SF7">
    <property type="entry name" value="P450, PUTATIVE (EUROFUNG)-RELATED"/>
    <property type="match status" value="1"/>
</dbReference>
<dbReference type="Proteomes" id="UP000518752">
    <property type="component" value="Unassembled WGS sequence"/>
</dbReference>
<keyword evidence="8 10" id="KW-0503">Monooxygenase</keyword>
<dbReference type="InterPro" id="IPR050364">
    <property type="entry name" value="Cytochrome_P450_fung"/>
</dbReference>
<evidence type="ECO:0000256" key="6">
    <source>
        <dbReference type="ARBA" id="ARBA00023002"/>
    </source>
</evidence>
<comment type="pathway">
    <text evidence="2">Secondary metabolite biosynthesis.</text>
</comment>
<keyword evidence="12" id="KW-1185">Reference proteome</keyword>
<evidence type="ECO:0008006" key="13">
    <source>
        <dbReference type="Google" id="ProtNLM"/>
    </source>
</evidence>
<evidence type="ECO:0000256" key="2">
    <source>
        <dbReference type="ARBA" id="ARBA00005179"/>
    </source>
</evidence>
<dbReference type="Gene3D" id="1.10.630.10">
    <property type="entry name" value="Cytochrome P450"/>
    <property type="match status" value="1"/>
</dbReference>
<comment type="caution">
    <text evidence="11">The sequence shown here is derived from an EMBL/GenBank/DDBJ whole genome shotgun (WGS) entry which is preliminary data.</text>
</comment>
<keyword evidence="7 9" id="KW-0408">Iron</keyword>
<comment type="similarity">
    <text evidence="3 10">Belongs to the cytochrome P450 family.</text>
</comment>
<evidence type="ECO:0000256" key="7">
    <source>
        <dbReference type="ARBA" id="ARBA00023004"/>
    </source>
</evidence>
<dbReference type="PRINTS" id="PR00463">
    <property type="entry name" value="EP450I"/>
</dbReference>
<evidence type="ECO:0000313" key="11">
    <source>
        <dbReference type="EMBL" id="KAF5379289.1"/>
    </source>
</evidence>
<sequence>MLGAPMSSLSLPALVTLGGVAAVVAFKFLSYRRKSPALPCPPGPDGSNVPTSDPWAQYRAWGKEYGELVYIQNRNMLIINHARVAVDLCEKRGHIYSDRPGAPIMDVTGMSDVLPAMRYSPRWRHHKKLFHQTFRQAVVHRFLPAQYAKIYEFLNNLITTPEDFMQHTLALSQRVIYSSLYGLDIGPEHPLPRKTVEAVGIAGSFLVPGTYPIFDRFPWLVYMPSWFPGCGFKVRAEECRNIFKETDAILYDMTMTNMRTGQGTSLIAELATKSGGLPEEIDAIKSVGTASFLAAADTTMSSVSSFLLSMCLDPEVQRKGQEEIDRVVGTHRIPTLEDRRSLPYVEAIYLEVLRLHPPLPLGLSHNSIDDDVYRGYHIPKGCEVVPNIWAMNRDPDIYDEPDRFIPERFLASEEGPFRHIDGNLAFGFGRRTCPGRYMAENTVWLTIASVLATLSLGKAKDEKGQEIDIPGDFTNVFFRHPKPFQCSFTPRTPYARDLILTTALDEK</sequence>